<accession>A0AAU8FTB8</accession>
<dbReference type="EMBL" id="CP159289">
    <property type="protein sequence ID" value="XCH27049.1"/>
    <property type="molecule type" value="Genomic_DNA"/>
</dbReference>
<evidence type="ECO:0008006" key="2">
    <source>
        <dbReference type="Google" id="ProtNLM"/>
    </source>
</evidence>
<dbReference type="SUPFAM" id="SSF110296">
    <property type="entry name" value="Oligoxyloglucan reducing end-specific cellobiohydrolase"/>
    <property type="match status" value="1"/>
</dbReference>
<dbReference type="AlphaFoldDB" id="A0AAU8FTB8"/>
<evidence type="ECO:0000313" key="1">
    <source>
        <dbReference type="EMBL" id="XCH27049.1"/>
    </source>
</evidence>
<gene>
    <name evidence="1" type="ORF">ABV298_11860</name>
</gene>
<dbReference type="RefSeq" id="WP_353722311.1">
    <property type="nucleotide sequence ID" value="NZ_CP159289.1"/>
</dbReference>
<protein>
    <recommendedName>
        <fullName evidence="2">Photosynthesis system II assembly factor Ycf48/Hcf136-like domain-containing protein</fullName>
    </recommendedName>
</protein>
<sequence length="95" mass="10912">MDRRLHLSNDFGSSWTKVSDMDLLNVHFFDTKYGIGSTRENVFGDEVIVETRDGGVTWKKIRNLGDFVFSLDMDFSQKSGIIGGVSGYMWKYILY</sequence>
<name>A0AAU8FTB8_9BACT</name>
<proteinExistence type="predicted"/>
<reference evidence="1" key="1">
    <citation type="submission" date="2024-06" db="EMBL/GenBank/DDBJ databases">
        <title>Sequencing and assembly of the genome of Dyadobacter sp. strain 676, a symbiont of Cyamopsis tetragonoloba.</title>
        <authorList>
            <person name="Guro P."/>
            <person name="Sazanova A."/>
            <person name="Kuznetsova I."/>
            <person name="Belimov A."/>
            <person name="Safronova V."/>
        </authorList>
    </citation>
    <scope>NUCLEOTIDE SEQUENCE</scope>
    <source>
        <strain evidence="1">676</strain>
    </source>
</reference>
<organism evidence="1">
    <name type="scientific">Dyadobacter sp. 676</name>
    <dbReference type="NCBI Taxonomy" id="3088362"/>
    <lineage>
        <taxon>Bacteria</taxon>
        <taxon>Pseudomonadati</taxon>
        <taxon>Bacteroidota</taxon>
        <taxon>Cytophagia</taxon>
        <taxon>Cytophagales</taxon>
        <taxon>Spirosomataceae</taxon>
        <taxon>Dyadobacter</taxon>
    </lineage>
</organism>